<feature type="binding site" evidence="5">
    <location>
        <begin position="166"/>
        <end position="168"/>
    </location>
    <ligand>
        <name>substrate</name>
    </ligand>
</feature>
<dbReference type="SUPFAM" id="SSF55681">
    <property type="entry name" value="Class II aaRS and biotin synthetases"/>
    <property type="match status" value="1"/>
</dbReference>
<name>A0A259TZH9_9BACT</name>
<evidence type="ECO:0000313" key="7">
    <source>
        <dbReference type="EMBL" id="OZC03007.1"/>
    </source>
</evidence>
<dbReference type="UniPathway" id="UPA00538">
    <property type="reaction ID" value="UER00592"/>
</dbReference>
<dbReference type="GO" id="GO:0005737">
    <property type="term" value="C:cytoplasm"/>
    <property type="evidence" value="ECO:0007669"/>
    <property type="project" value="UniProtKB-SubCell"/>
</dbReference>
<evidence type="ECO:0000256" key="2">
    <source>
        <dbReference type="ARBA" id="ARBA00022679"/>
    </source>
</evidence>
<dbReference type="PROSITE" id="PS01313">
    <property type="entry name" value="LIPB"/>
    <property type="match status" value="1"/>
</dbReference>
<dbReference type="NCBIfam" id="NF010925">
    <property type="entry name" value="PRK14345.1"/>
    <property type="match status" value="1"/>
</dbReference>
<comment type="function">
    <text evidence="4 5">Catalyzes the transfer of endogenously produced octanoic acid from octanoyl-acyl-carrier-protein onto the lipoyl domains of lipoate-dependent enzymes. Lipoyl-ACP can also act as a substrate although octanoyl-ACP is likely to be the physiological substrate.</text>
</comment>
<comment type="subcellular location">
    <subcellularLocation>
        <location evidence="5">Cytoplasm</location>
    </subcellularLocation>
</comment>
<keyword evidence="2 5" id="KW-0808">Transferase</keyword>
<dbReference type="InterPro" id="IPR020605">
    <property type="entry name" value="Octanoyltransferase_CS"/>
</dbReference>
<dbReference type="InterPro" id="IPR000544">
    <property type="entry name" value="Octanoyltransferase"/>
</dbReference>
<protein>
    <recommendedName>
        <fullName evidence="5">Octanoyltransferase</fullName>
        <ecNumber evidence="5">2.3.1.181</ecNumber>
    </recommendedName>
    <alternativeName>
        <fullName evidence="5">Lipoate-protein ligase B</fullName>
    </alternativeName>
    <alternativeName>
        <fullName evidence="5">Lipoyl/octanoyl transferase</fullName>
    </alternativeName>
    <alternativeName>
        <fullName evidence="5">Octanoyl-[acyl-carrier-protein]-protein N-octanoyltransferase</fullName>
    </alternativeName>
</protein>
<dbReference type="PANTHER" id="PTHR10993">
    <property type="entry name" value="OCTANOYLTRANSFERASE"/>
    <property type="match status" value="1"/>
</dbReference>
<dbReference type="AlphaFoldDB" id="A0A259TZH9"/>
<proteinExistence type="inferred from homology"/>
<reference evidence="7 8" key="1">
    <citation type="submission" date="2016-11" db="EMBL/GenBank/DDBJ databases">
        <title>Study of marine rhodopsin-containing bacteria.</title>
        <authorList>
            <person name="Yoshizawa S."/>
            <person name="Kumagai Y."/>
            <person name="Kogure K."/>
        </authorList>
    </citation>
    <scope>NUCLEOTIDE SEQUENCE [LARGE SCALE GENOMIC DNA]</scope>
    <source>
        <strain evidence="7 8">SG-29</strain>
    </source>
</reference>
<feature type="binding site" evidence="5">
    <location>
        <begin position="153"/>
        <end position="155"/>
    </location>
    <ligand>
        <name>substrate</name>
    </ligand>
</feature>
<comment type="similarity">
    <text evidence="5">Belongs to the LipB family.</text>
</comment>
<evidence type="ECO:0000256" key="5">
    <source>
        <dbReference type="HAMAP-Rule" id="MF_00013"/>
    </source>
</evidence>
<dbReference type="CDD" id="cd16444">
    <property type="entry name" value="LipB"/>
    <property type="match status" value="1"/>
</dbReference>
<accession>A0A259TZH9</accession>
<evidence type="ECO:0000256" key="1">
    <source>
        <dbReference type="ARBA" id="ARBA00004821"/>
    </source>
</evidence>
<keyword evidence="3 5" id="KW-0012">Acyltransferase</keyword>
<dbReference type="NCBIfam" id="TIGR00214">
    <property type="entry name" value="lipB"/>
    <property type="match status" value="1"/>
</dbReference>
<dbReference type="InParanoid" id="A0A259TZH9"/>
<dbReference type="Pfam" id="PF21948">
    <property type="entry name" value="LplA-B_cat"/>
    <property type="match status" value="1"/>
</dbReference>
<comment type="pathway">
    <text evidence="1 5">Protein modification; protein lipoylation via endogenous pathway; protein N(6)-(lipoyl)lysine from octanoyl-[acyl-carrier-protein]: step 1/2.</text>
</comment>
<feature type="active site" description="Acyl-thioester intermediate" evidence="5">
    <location>
        <position position="184"/>
    </location>
</feature>
<evidence type="ECO:0000259" key="6">
    <source>
        <dbReference type="PROSITE" id="PS51733"/>
    </source>
</evidence>
<organism evidence="7 8">
    <name type="scientific">Rubricoccus marinus</name>
    <dbReference type="NCBI Taxonomy" id="716817"/>
    <lineage>
        <taxon>Bacteria</taxon>
        <taxon>Pseudomonadati</taxon>
        <taxon>Rhodothermota</taxon>
        <taxon>Rhodothermia</taxon>
        <taxon>Rhodothermales</taxon>
        <taxon>Rubricoccaceae</taxon>
        <taxon>Rubricoccus</taxon>
    </lineage>
</organism>
<evidence type="ECO:0000256" key="4">
    <source>
        <dbReference type="ARBA" id="ARBA00024732"/>
    </source>
</evidence>
<feature type="site" description="Lowers pKa of active site Cys" evidence="5">
    <location>
        <position position="150"/>
    </location>
</feature>
<evidence type="ECO:0000256" key="3">
    <source>
        <dbReference type="ARBA" id="ARBA00023315"/>
    </source>
</evidence>
<dbReference type="GO" id="GO:0033819">
    <property type="term" value="F:lipoyl(octanoyl) transferase activity"/>
    <property type="evidence" value="ECO:0007669"/>
    <property type="project" value="UniProtKB-EC"/>
</dbReference>
<feature type="domain" description="BPL/LPL catalytic" evidence="6">
    <location>
        <begin position="28"/>
        <end position="231"/>
    </location>
</feature>
<dbReference type="InterPro" id="IPR045864">
    <property type="entry name" value="aa-tRNA-synth_II/BPL/LPL"/>
</dbReference>
<dbReference type="PROSITE" id="PS51733">
    <property type="entry name" value="BPL_LPL_CATALYTIC"/>
    <property type="match status" value="1"/>
</dbReference>
<dbReference type="Proteomes" id="UP000216446">
    <property type="component" value="Unassembled WGS sequence"/>
</dbReference>
<dbReference type="FunCoup" id="A0A259TZH9">
    <property type="interactions" value="340"/>
</dbReference>
<comment type="catalytic activity">
    <reaction evidence="5">
        <text>octanoyl-[ACP] + L-lysyl-[protein] = N(6)-octanoyl-L-lysyl-[protein] + holo-[ACP] + H(+)</text>
        <dbReference type="Rhea" id="RHEA:17665"/>
        <dbReference type="Rhea" id="RHEA-COMP:9636"/>
        <dbReference type="Rhea" id="RHEA-COMP:9685"/>
        <dbReference type="Rhea" id="RHEA-COMP:9752"/>
        <dbReference type="Rhea" id="RHEA-COMP:9928"/>
        <dbReference type="ChEBI" id="CHEBI:15378"/>
        <dbReference type="ChEBI" id="CHEBI:29969"/>
        <dbReference type="ChEBI" id="CHEBI:64479"/>
        <dbReference type="ChEBI" id="CHEBI:78463"/>
        <dbReference type="ChEBI" id="CHEBI:78809"/>
        <dbReference type="EC" id="2.3.1.181"/>
    </reaction>
</comment>
<dbReference type="InterPro" id="IPR004143">
    <property type="entry name" value="BPL_LPL_catalytic"/>
</dbReference>
<dbReference type="Gene3D" id="3.30.930.10">
    <property type="entry name" value="Bira Bifunctional Protein, Domain 2"/>
    <property type="match status" value="1"/>
</dbReference>
<keyword evidence="8" id="KW-1185">Reference proteome</keyword>
<gene>
    <name evidence="5" type="primary">lipB</name>
    <name evidence="7" type="ORF">BSZ36_08510</name>
</gene>
<evidence type="ECO:0000313" key="8">
    <source>
        <dbReference type="Proteomes" id="UP000216446"/>
    </source>
</evidence>
<dbReference type="EC" id="2.3.1.181" evidence="5"/>
<keyword evidence="5" id="KW-0963">Cytoplasm</keyword>
<dbReference type="PANTHER" id="PTHR10993:SF7">
    <property type="entry name" value="LIPOYLTRANSFERASE 2, MITOCHONDRIAL-RELATED"/>
    <property type="match status" value="1"/>
</dbReference>
<dbReference type="HAMAP" id="MF_00013">
    <property type="entry name" value="LipB"/>
    <property type="match status" value="1"/>
</dbReference>
<sequence>MGYREAWDLQAALQSRLIEAKRGEQTDALPPHVLLLVEHPPVFTLGKSGDAANLLASGDALAARGATFVETDRGGDITFHGPGQVVAYPILDLDRLSNLEGEPMRDLHRFLREMEEAVIRTCADWNVVADRVPGRTGVWVGPDARGDERKVCAMGVRCSRWVTMHGLALNVTTDLDWFGLIVPCGIDDRGVTSLAREASGGGPRSHGDGVSPEVVSQQLVGHLAARLGLDLRSVERAELETWARGRKNSAPSTAA</sequence>
<comment type="caution">
    <text evidence="7">The sequence shown here is derived from an EMBL/GenBank/DDBJ whole genome shotgun (WGS) entry which is preliminary data.</text>
</comment>
<feature type="binding site" evidence="5">
    <location>
        <begin position="73"/>
        <end position="80"/>
    </location>
    <ligand>
        <name>substrate</name>
    </ligand>
</feature>
<dbReference type="EMBL" id="MQWB01000001">
    <property type="protein sequence ID" value="OZC03007.1"/>
    <property type="molecule type" value="Genomic_DNA"/>
</dbReference>
<comment type="miscellaneous">
    <text evidence="5">In the reaction, the free carboxyl group of octanoic acid is attached via an amide linkage to the epsilon-amino group of a specific lysine residue of lipoyl domains of lipoate-dependent enzymes.</text>
</comment>
<dbReference type="GO" id="GO:0009249">
    <property type="term" value="P:protein lipoylation"/>
    <property type="evidence" value="ECO:0007669"/>
    <property type="project" value="InterPro"/>
</dbReference>